<dbReference type="GO" id="GO:0003676">
    <property type="term" value="F:nucleic acid binding"/>
    <property type="evidence" value="ECO:0007669"/>
    <property type="project" value="InterPro"/>
</dbReference>
<keyword evidence="2" id="KW-0378">Hydrolase</keyword>
<dbReference type="InterPro" id="IPR044927">
    <property type="entry name" value="Endonuclea_NS_2"/>
</dbReference>
<dbReference type="InterPro" id="IPR001604">
    <property type="entry name" value="Endo_G_ENPP1-like_dom"/>
</dbReference>
<evidence type="ECO:0000313" key="3">
    <source>
        <dbReference type="Proteomes" id="UP000003530"/>
    </source>
</evidence>
<dbReference type="GO" id="GO:0046872">
    <property type="term" value="F:metal ion binding"/>
    <property type="evidence" value="ECO:0007669"/>
    <property type="project" value="InterPro"/>
</dbReference>
<dbReference type="Proteomes" id="UP000003530">
    <property type="component" value="Unassembled WGS sequence"/>
</dbReference>
<dbReference type="RefSeq" id="WP_002909794.1">
    <property type="nucleotide sequence ID" value="NZ_GL872442.1"/>
</dbReference>
<sequence length="250" mass="28744">MKKTFMGKLTLLTFTIFTLFFSFVSISIVSADKIVQISSKEDKKTGILKFEKKLQLELGELDEKGRATGAHIQLQKNDLPTVTREPKINVDPVGWHNYKFFYGDGSKQSWLMNRGHLIGYQFSGLNDELKNLVPMTAWVNTGNYEGTNINNKKSILYYETKLIKWLNDNPDKWLDYKVTPIYSKKNYLIPDKIELRYVAINNNGKREKIKLGGEERHKKDIGIVTLKNTSPNAKLDYKEGTAENTIKKAK</sequence>
<protein>
    <submittedName>
        <fullName evidence="2">Streptodornase</fullName>
        <ecNumber evidence="2">3.1.21.1</ecNumber>
    </submittedName>
</protein>
<comment type="caution">
    <text evidence="2">The sequence shown here is derived from an EMBL/GenBank/DDBJ whole genome shotgun (WGS) entry which is preliminary data.</text>
</comment>
<reference evidence="2 3" key="1">
    <citation type="submission" date="2011-02" db="EMBL/GenBank/DDBJ databases">
        <authorList>
            <person name="Muzny D."/>
            <person name="Qin X."/>
            <person name="Deng J."/>
            <person name="Jiang H."/>
            <person name="Liu Y."/>
            <person name="Qu J."/>
            <person name="Song X.-Z."/>
            <person name="Zhang L."/>
            <person name="Thornton R."/>
            <person name="Coyle M."/>
            <person name="Francisco L."/>
            <person name="Jackson L."/>
            <person name="Javaid M."/>
            <person name="Korchina V."/>
            <person name="Kovar C."/>
            <person name="Mata R."/>
            <person name="Mathew T."/>
            <person name="Ngo R."/>
            <person name="Nguyen L."/>
            <person name="Nguyen N."/>
            <person name="Okwuonu G."/>
            <person name="Ongeri F."/>
            <person name="Pham C."/>
            <person name="Simmons D."/>
            <person name="Wilczek-Boney K."/>
            <person name="Hale W."/>
            <person name="Jakkamsetti A."/>
            <person name="Pham P."/>
            <person name="Ruth R."/>
            <person name="San Lucas F."/>
            <person name="Warren J."/>
            <person name="Zhang J."/>
            <person name="Zhao Z."/>
            <person name="Zhou C."/>
            <person name="Zhu D."/>
            <person name="Lee S."/>
            <person name="Bess C."/>
            <person name="Blankenburg K."/>
            <person name="Forbes L."/>
            <person name="Fu Q."/>
            <person name="Gubbala S."/>
            <person name="Hirani K."/>
            <person name="Jayaseelan J.C."/>
            <person name="Lara F."/>
            <person name="Munidasa M."/>
            <person name="Palculict T."/>
            <person name="Patil S."/>
            <person name="Pu L.-L."/>
            <person name="Saada N."/>
            <person name="Tang L."/>
            <person name="Weissenberger G."/>
            <person name="Zhu Y."/>
            <person name="Hemphill L."/>
            <person name="Shang Y."/>
            <person name="Youmans B."/>
            <person name="Ayvaz T."/>
            <person name="Ross M."/>
            <person name="Santibanez J."/>
            <person name="Aqrawi P."/>
            <person name="Gross S."/>
            <person name="Joshi V."/>
            <person name="Fowler G."/>
            <person name="Nazareth L."/>
            <person name="Reid J."/>
            <person name="Worley K."/>
            <person name="Petrosino J."/>
            <person name="Highlander S."/>
            <person name="Gibbs R."/>
        </authorList>
    </citation>
    <scope>NUCLEOTIDE SEQUENCE [LARGE SCALE GENOMIC DNA]</scope>
    <source>
        <strain evidence="2 3">SK150</strain>
    </source>
</reference>
<dbReference type="Pfam" id="PF13930">
    <property type="entry name" value="Endonuclea_NS_2"/>
    <property type="match status" value="1"/>
</dbReference>
<dbReference type="AlphaFoldDB" id="F0IMJ9"/>
<dbReference type="HOGENOM" id="CLU_054350_1_1_9"/>
<organism evidence="2 3">
    <name type="scientific">Streptococcus sanguinis SK150</name>
    <dbReference type="NCBI Taxonomy" id="888811"/>
    <lineage>
        <taxon>Bacteria</taxon>
        <taxon>Bacillati</taxon>
        <taxon>Bacillota</taxon>
        <taxon>Bacilli</taxon>
        <taxon>Lactobacillales</taxon>
        <taxon>Streptococcaceae</taxon>
        <taxon>Streptococcus</taxon>
    </lineage>
</organism>
<name>F0IMJ9_STRSA</name>
<dbReference type="Gene3D" id="3.40.570.10">
    <property type="entry name" value="Extracellular Endonuclease, subunit A"/>
    <property type="match status" value="1"/>
</dbReference>
<dbReference type="SMART" id="SM00892">
    <property type="entry name" value="Endonuclease_NS"/>
    <property type="match status" value="1"/>
</dbReference>
<evidence type="ECO:0000313" key="2">
    <source>
        <dbReference type="EMBL" id="EGD36469.1"/>
    </source>
</evidence>
<evidence type="ECO:0000259" key="1">
    <source>
        <dbReference type="SMART" id="SM00892"/>
    </source>
</evidence>
<accession>F0IMJ9</accession>
<dbReference type="GO" id="GO:0004530">
    <property type="term" value="F:deoxyribonuclease I activity"/>
    <property type="evidence" value="ECO:0007669"/>
    <property type="project" value="UniProtKB-EC"/>
</dbReference>
<gene>
    <name evidence="2" type="primary">spd</name>
    <name evidence="2" type="ORF">HMPREF9383_1352</name>
</gene>
<dbReference type="PATRIC" id="fig|888811.3.peg.1331"/>
<dbReference type="InterPro" id="IPR044929">
    <property type="entry name" value="DNA/RNA_non-sp_Endonuclease_sf"/>
</dbReference>
<proteinExistence type="predicted"/>
<feature type="domain" description="DNA/RNA non-specific endonuclease/pyrophosphatase/phosphodiesterase" evidence="1">
    <location>
        <begin position="50"/>
        <end position="244"/>
    </location>
</feature>
<dbReference type="EC" id="3.1.21.1" evidence="2"/>
<dbReference type="EMBL" id="AEXY01000013">
    <property type="protein sequence ID" value="EGD36469.1"/>
    <property type="molecule type" value="Genomic_DNA"/>
</dbReference>